<accession>A0A5C6B3U9</accession>
<evidence type="ECO:0000256" key="1">
    <source>
        <dbReference type="ARBA" id="ARBA00022475"/>
    </source>
</evidence>
<dbReference type="Proteomes" id="UP000320735">
    <property type="component" value="Unassembled WGS sequence"/>
</dbReference>
<keyword evidence="3 5" id="KW-1133">Transmembrane helix</keyword>
<dbReference type="EMBL" id="SJPP01000003">
    <property type="protein sequence ID" value="TWU06985.1"/>
    <property type="molecule type" value="Genomic_DNA"/>
</dbReference>
<evidence type="ECO:0000256" key="3">
    <source>
        <dbReference type="ARBA" id="ARBA00022989"/>
    </source>
</evidence>
<reference evidence="6 7" key="1">
    <citation type="submission" date="2019-02" db="EMBL/GenBank/DDBJ databases">
        <title>Deep-cultivation of Planctomycetes and their phenomic and genomic characterization uncovers novel biology.</title>
        <authorList>
            <person name="Wiegand S."/>
            <person name="Jogler M."/>
            <person name="Boedeker C."/>
            <person name="Pinto D."/>
            <person name="Vollmers J."/>
            <person name="Rivas-Marin E."/>
            <person name="Kohn T."/>
            <person name="Peeters S.H."/>
            <person name="Heuer A."/>
            <person name="Rast P."/>
            <person name="Oberbeckmann S."/>
            <person name="Bunk B."/>
            <person name="Jeske O."/>
            <person name="Meyerdierks A."/>
            <person name="Storesund J.E."/>
            <person name="Kallscheuer N."/>
            <person name="Luecker S."/>
            <person name="Lage O.M."/>
            <person name="Pohl T."/>
            <person name="Merkel B.J."/>
            <person name="Hornburger P."/>
            <person name="Mueller R.-W."/>
            <person name="Bruemmer F."/>
            <person name="Labrenz M."/>
            <person name="Spormann A.M."/>
            <person name="Op Den Camp H."/>
            <person name="Overmann J."/>
            <person name="Amann R."/>
            <person name="Jetten M.S.M."/>
            <person name="Mascher T."/>
            <person name="Medema M.H."/>
            <person name="Devos D.P."/>
            <person name="Kaster A.-K."/>
            <person name="Ovreas L."/>
            <person name="Rohde M."/>
            <person name="Galperin M.Y."/>
            <person name="Jogler C."/>
        </authorList>
    </citation>
    <scope>NUCLEOTIDE SEQUENCE [LARGE SCALE GENOMIC DNA]</scope>
    <source>
        <strain evidence="6 7">CA54</strain>
    </source>
</reference>
<keyword evidence="1" id="KW-1003">Cell membrane</keyword>
<dbReference type="OrthoDB" id="289226at2"/>
<gene>
    <name evidence="6" type="ORF">CA54_53890</name>
</gene>
<feature type="transmembrane region" description="Helical" evidence="5">
    <location>
        <begin position="21"/>
        <end position="42"/>
    </location>
</feature>
<evidence type="ECO:0000256" key="5">
    <source>
        <dbReference type="SAM" id="Phobius"/>
    </source>
</evidence>
<keyword evidence="2 5" id="KW-0812">Transmembrane</keyword>
<keyword evidence="7" id="KW-1185">Reference proteome</keyword>
<dbReference type="AlphaFoldDB" id="A0A5C6B3U9"/>
<dbReference type="InterPro" id="IPR022853">
    <property type="entry name" value="FloA"/>
</dbReference>
<protein>
    <submittedName>
        <fullName evidence="6">SigmaW regulon antibacterial</fullName>
    </submittedName>
</protein>
<keyword evidence="4 5" id="KW-0472">Membrane</keyword>
<dbReference type="RefSeq" id="WP_146373818.1">
    <property type="nucleotide sequence ID" value="NZ_SJPP01000003.1"/>
</dbReference>
<evidence type="ECO:0000313" key="6">
    <source>
        <dbReference type="EMBL" id="TWU06985.1"/>
    </source>
</evidence>
<organism evidence="6 7">
    <name type="scientific">Symmachiella macrocystis</name>
    <dbReference type="NCBI Taxonomy" id="2527985"/>
    <lineage>
        <taxon>Bacteria</taxon>
        <taxon>Pseudomonadati</taxon>
        <taxon>Planctomycetota</taxon>
        <taxon>Planctomycetia</taxon>
        <taxon>Planctomycetales</taxon>
        <taxon>Planctomycetaceae</taxon>
        <taxon>Symmachiella</taxon>
    </lineage>
</organism>
<sequence length="140" mass="15519">MILSQMWMAVNAAPAQKLGEWLAVAFIGVMFLMVIVTGVFYFQIGSLWLQAFLARAHISLIQVVGMKLRRSPAKDIVRWKIMATQAGVAISTQELETAALQGADVERAVLAMIRAQQTGQEITWNDVIAEDTEQRLRDGS</sequence>
<dbReference type="Pfam" id="PF12127">
    <property type="entry name" value="FloA"/>
    <property type="match status" value="1"/>
</dbReference>
<proteinExistence type="predicted"/>
<name>A0A5C6B3U9_9PLAN</name>
<evidence type="ECO:0000256" key="2">
    <source>
        <dbReference type="ARBA" id="ARBA00022692"/>
    </source>
</evidence>
<evidence type="ECO:0000256" key="4">
    <source>
        <dbReference type="ARBA" id="ARBA00023136"/>
    </source>
</evidence>
<comment type="caution">
    <text evidence="6">The sequence shown here is derived from an EMBL/GenBank/DDBJ whole genome shotgun (WGS) entry which is preliminary data.</text>
</comment>
<evidence type="ECO:0000313" key="7">
    <source>
        <dbReference type="Proteomes" id="UP000320735"/>
    </source>
</evidence>